<proteinExistence type="predicted"/>
<sequence>MLSNIFEEYIKVNKQYVDFVNELVNKDFTNFKEDEIVNKLVEGKTKFEKLMNDTDICEKEEEEGLFLKDVKYSIVDGLFLSIDLLNFYNSKELERFKMRAVNYIRKGRVTSFF</sequence>
<dbReference type="GeneID" id="92942558"/>
<dbReference type="Proteomes" id="UP000238081">
    <property type="component" value="Unassembled WGS sequence"/>
</dbReference>
<reference evidence="2 4" key="1">
    <citation type="submission" date="2016-01" db="EMBL/GenBank/DDBJ databases">
        <title>Characterization of the Clostridium difficile lineages that are prevalent in Hong Kong and China.</title>
        <authorList>
            <person name="Kwok J.S.-L."/>
            <person name="Lam W.-Y."/>
            <person name="Ip M."/>
            <person name="Chan T.-F."/>
            <person name="Hawkey P.M."/>
            <person name="Tsui S.K.-W."/>
        </authorList>
    </citation>
    <scope>NUCLEOTIDE SEQUENCE [LARGE SCALE GENOMIC DNA]</scope>
    <source>
        <strain evidence="2 4">300064</strain>
    </source>
</reference>
<dbReference type="RefSeq" id="WP_024038892.1">
    <property type="nucleotide sequence ID" value="NZ_AP019716.1"/>
</dbReference>
<dbReference type="Proteomes" id="UP000474042">
    <property type="component" value="Unassembled WGS sequence"/>
</dbReference>
<evidence type="ECO:0000313" key="5">
    <source>
        <dbReference type="Proteomes" id="UP000474042"/>
    </source>
</evidence>
<dbReference type="EMBL" id="WOFV02000060">
    <property type="protein sequence ID" value="NAS19195.1"/>
    <property type="molecule type" value="Genomic_DNA"/>
</dbReference>
<dbReference type="Proteomes" id="UP000515243">
    <property type="component" value="Chromosome 1"/>
</dbReference>
<organism evidence="2 4">
    <name type="scientific">Clostridium butyricum</name>
    <dbReference type="NCBI Taxonomy" id="1492"/>
    <lineage>
        <taxon>Bacteria</taxon>
        <taxon>Bacillati</taxon>
        <taxon>Bacillota</taxon>
        <taxon>Clostridia</taxon>
        <taxon>Eubacteriales</taxon>
        <taxon>Clostridiaceae</taxon>
        <taxon>Clostridium</taxon>
    </lineage>
</organism>
<evidence type="ECO:0000313" key="2">
    <source>
        <dbReference type="EMBL" id="PPV12176.1"/>
    </source>
</evidence>
<evidence type="ECO:0000313" key="1">
    <source>
        <dbReference type="EMBL" id="NAS19195.1"/>
    </source>
</evidence>
<dbReference type="AlphaFoldDB" id="A0A2S7F5J1"/>
<reference evidence="1 5" key="3">
    <citation type="submission" date="2020-01" db="EMBL/GenBank/DDBJ databases">
        <title>Genome sequence of a 1,3-propanediol producer, Clostridium butyricum S3.</title>
        <authorList>
            <person name="Zhou J."/>
        </authorList>
    </citation>
    <scope>NUCLEOTIDE SEQUENCE [LARGE SCALE GENOMIC DNA]</scope>
    <source>
        <strain evidence="1 5">S3</strain>
    </source>
</reference>
<evidence type="ECO:0000313" key="6">
    <source>
        <dbReference type="Proteomes" id="UP000515243"/>
    </source>
</evidence>
<accession>A0A2S7F5J1</accession>
<dbReference type="EMBL" id="LRDH01000156">
    <property type="protein sequence ID" value="PPV12176.1"/>
    <property type="molecule type" value="Genomic_DNA"/>
</dbReference>
<name>A0A2S7F5J1_CLOBU</name>
<evidence type="ECO:0000313" key="3">
    <source>
        <dbReference type="EMBL" id="QMW89463.1"/>
    </source>
</evidence>
<reference evidence="3 6" key="2">
    <citation type="submission" date="2019-05" db="EMBL/GenBank/DDBJ databases">
        <authorList>
            <person name="Schori C."/>
            <person name="Ahrens C."/>
        </authorList>
    </citation>
    <scope>NUCLEOTIDE SEQUENCE [LARGE SCALE GENOMIC DNA]</scope>
    <source>
        <strain evidence="3 6">DSM 10702</strain>
    </source>
</reference>
<gene>
    <name evidence="2" type="ORF">AWN73_19545</name>
    <name evidence="3" type="ORF">FF104_00335</name>
    <name evidence="1" type="ORF">GND98_015365</name>
</gene>
<dbReference type="EMBL" id="CP040626">
    <property type="protein sequence ID" value="QMW89463.1"/>
    <property type="molecule type" value="Genomic_DNA"/>
</dbReference>
<evidence type="ECO:0000313" key="4">
    <source>
        <dbReference type="Proteomes" id="UP000238081"/>
    </source>
</evidence>
<protein>
    <submittedName>
        <fullName evidence="2">Uncharacterized protein</fullName>
    </submittedName>
</protein>